<keyword evidence="1 6" id="KW-0732">Signal</keyword>
<comment type="function">
    <text evidence="6">Together with LptD, is involved in the assembly of lipopolysaccharide (LPS) at the surface of the outer membrane. Required for the proper assembly of LptD. Binds LPS and may serve as the LPS recognition site at the outer membrane.</text>
</comment>
<evidence type="ECO:0000256" key="4">
    <source>
        <dbReference type="ARBA" id="ARBA00023237"/>
    </source>
</evidence>
<name>A0A2U3BEG2_9VIBR</name>
<dbReference type="HAMAP" id="MF_01186">
    <property type="entry name" value="LPS_assembly_LptE"/>
    <property type="match status" value="1"/>
</dbReference>
<evidence type="ECO:0000256" key="5">
    <source>
        <dbReference type="ARBA" id="ARBA00023288"/>
    </source>
</evidence>
<dbReference type="GO" id="GO:0043165">
    <property type="term" value="P:Gram-negative-bacterium-type cell outer membrane assembly"/>
    <property type="evidence" value="ECO:0007669"/>
    <property type="project" value="UniProtKB-UniRule"/>
</dbReference>
<evidence type="ECO:0000256" key="1">
    <source>
        <dbReference type="ARBA" id="ARBA00022729"/>
    </source>
</evidence>
<evidence type="ECO:0000256" key="2">
    <source>
        <dbReference type="ARBA" id="ARBA00023136"/>
    </source>
</evidence>
<keyword evidence="5 6" id="KW-0449">Lipoprotein</keyword>
<gene>
    <name evidence="6" type="primary">lptE</name>
    <name evidence="7" type="ORF">DI392_02610</name>
</gene>
<comment type="subcellular location">
    <subcellularLocation>
        <location evidence="6">Cell outer membrane</location>
        <topology evidence="6">Lipid-anchor</topology>
    </subcellularLocation>
</comment>
<dbReference type="GO" id="GO:0009279">
    <property type="term" value="C:cell outer membrane"/>
    <property type="evidence" value="ECO:0007669"/>
    <property type="project" value="UniProtKB-SubCell"/>
</dbReference>
<comment type="caution">
    <text evidence="7">The sequence shown here is derived from an EMBL/GenBank/DDBJ whole genome shotgun (WGS) entry which is preliminary data.</text>
</comment>
<dbReference type="Gene3D" id="3.30.160.150">
    <property type="entry name" value="Lipoprotein like domain"/>
    <property type="match status" value="1"/>
</dbReference>
<dbReference type="RefSeq" id="WP_109318328.1">
    <property type="nucleotide sequence ID" value="NZ_QFWT01000001.1"/>
</dbReference>
<dbReference type="PROSITE" id="PS51257">
    <property type="entry name" value="PROKAR_LIPOPROTEIN"/>
    <property type="match status" value="1"/>
</dbReference>
<dbReference type="PANTHER" id="PTHR38098:SF1">
    <property type="entry name" value="LPS-ASSEMBLY LIPOPROTEIN LPTE"/>
    <property type="match status" value="1"/>
</dbReference>
<dbReference type="Proteomes" id="UP000245362">
    <property type="component" value="Unassembled WGS sequence"/>
</dbReference>
<dbReference type="PANTHER" id="PTHR38098">
    <property type="entry name" value="LPS-ASSEMBLY LIPOPROTEIN LPTE"/>
    <property type="match status" value="1"/>
</dbReference>
<dbReference type="Pfam" id="PF04390">
    <property type="entry name" value="LptE"/>
    <property type="match status" value="1"/>
</dbReference>
<accession>A0A2U3BEG2</accession>
<organism evidence="7 8">
    <name type="scientific">Vibrio albus</name>
    <dbReference type="NCBI Taxonomy" id="2200953"/>
    <lineage>
        <taxon>Bacteria</taxon>
        <taxon>Pseudomonadati</taxon>
        <taxon>Pseudomonadota</taxon>
        <taxon>Gammaproteobacteria</taxon>
        <taxon>Vibrionales</taxon>
        <taxon>Vibrionaceae</taxon>
        <taxon>Vibrio</taxon>
    </lineage>
</organism>
<evidence type="ECO:0000313" key="8">
    <source>
        <dbReference type="Proteomes" id="UP000245362"/>
    </source>
</evidence>
<keyword evidence="4 6" id="KW-0998">Cell outer membrane</keyword>
<dbReference type="OrthoDB" id="5801564at2"/>
<comment type="subunit">
    <text evidence="6">Component of the lipopolysaccharide transport and assembly complex. Interacts with LptD.</text>
</comment>
<protein>
    <recommendedName>
        <fullName evidence="6">LPS-assembly lipoprotein LptE</fullName>
    </recommendedName>
</protein>
<evidence type="ECO:0000313" key="7">
    <source>
        <dbReference type="EMBL" id="PWI35176.1"/>
    </source>
</evidence>
<dbReference type="EMBL" id="QFWT01000001">
    <property type="protein sequence ID" value="PWI35176.1"/>
    <property type="molecule type" value="Genomic_DNA"/>
</dbReference>
<dbReference type="AlphaFoldDB" id="A0A2U3BEG2"/>
<dbReference type="GO" id="GO:0001530">
    <property type="term" value="F:lipopolysaccharide binding"/>
    <property type="evidence" value="ECO:0007669"/>
    <property type="project" value="TreeGrafter"/>
</dbReference>
<evidence type="ECO:0000256" key="3">
    <source>
        <dbReference type="ARBA" id="ARBA00023139"/>
    </source>
</evidence>
<dbReference type="GO" id="GO:0015920">
    <property type="term" value="P:lipopolysaccharide transport"/>
    <property type="evidence" value="ECO:0007669"/>
    <property type="project" value="TreeGrafter"/>
</dbReference>
<comment type="similarity">
    <text evidence="6">Belongs to the LptE lipoprotein family.</text>
</comment>
<dbReference type="InterPro" id="IPR007485">
    <property type="entry name" value="LPS_assembly_LptE"/>
</dbReference>
<keyword evidence="8" id="KW-1185">Reference proteome</keyword>
<evidence type="ECO:0000256" key="6">
    <source>
        <dbReference type="HAMAP-Rule" id="MF_01186"/>
    </source>
</evidence>
<reference evidence="7 8" key="1">
    <citation type="submission" date="2018-05" db="EMBL/GenBank/DDBJ databases">
        <title>Vibrio limimaris sp. nov., isolated from marine sediment.</title>
        <authorList>
            <person name="Li C.-M."/>
        </authorList>
    </citation>
    <scope>NUCLEOTIDE SEQUENCE [LARGE SCALE GENOMIC DNA]</scope>
    <source>
        <strain evidence="7 8">E4404</strain>
    </source>
</reference>
<proteinExistence type="inferred from homology"/>
<keyword evidence="3 6" id="KW-0564">Palmitate</keyword>
<sequence length="183" mass="20482">MKSLFPALSFKLVIALLITSTLSACGFHLRSAYLVPEEISEISVTSFDPYSKLTRDVESQLRMNDVRITAPSENIVNLHLISENISTRTLSLYQNSSAAEKEILYTAKARMVIPEIGEKTFSTSVNRNYLDNPQTALAKSTEKELLQDEMRAQAASQIIRQMARLRAELQETKPAVSDDTARN</sequence>
<dbReference type="GO" id="GO:1990351">
    <property type="term" value="C:transporter complex"/>
    <property type="evidence" value="ECO:0007669"/>
    <property type="project" value="TreeGrafter"/>
</dbReference>
<keyword evidence="2 6" id="KW-0472">Membrane</keyword>